<name>A0ABS3SRF2_9FLAO</name>
<gene>
    <name evidence="1" type="ORF">J4051_08375</name>
</gene>
<reference evidence="1 2" key="1">
    <citation type="submission" date="2021-03" db="EMBL/GenBank/DDBJ databases">
        <title>Gelidibacter sp. nov., isolated from costal sediment.</title>
        <authorList>
            <person name="Lun K.-Y."/>
        </authorList>
    </citation>
    <scope>NUCLEOTIDE SEQUENCE [LARGE SCALE GENOMIC DNA]</scope>
    <source>
        <strain evidence="1 2">DF109</strain>
    </source>
</reference>
<dbReference type="RefSeq" id="WP_208233421.1">
    <property type="nucleotide sequence ID" value="NZ_JAGEVG010000008.1"/>
</dbReference>
<keyword evidence="2" id="KW-1185">Reference proteome</keyword>
<evidence type="ECO:0000313" key="1">
    <source>
        <dbReference type="EMBL" id="MBO3098278.1"/>
    </source>
</evidence>
<proteinExistence type="predicted"/>
<accession>A0ABS3SRF2</accession>
<comment type="caution">
    <text evidence="1">The sequence shown here is derived from an EMBL/GenBank/DDBJ whole genome shotgun (WGS) entry which is preliminary data.</text>
</comment>
<dbReference type="EMBL" id="JAGEVG010000008">
    <property type="protein sequence ID" value="MBO3098278.1"/>
    <property type="molecule type" value="Genomic_DNA"/>
</dbReference>
<evidence type="ECO:0000313" key="2">
    <source>
        <dbReference type="Proteomes" id="UP000681315"/>
    </source>
</evidence>
<protein>
    <submittedName>
        <fullName evidence="1">Uncharacterized protein</fullName>
    </submittedName>
</protein>
<dbReference type="Proteomes" id="UP000681315">
    <property type="component" value="Unassembled WGS sequence"/>
</dbReference>
<organism evidence="1 2">
    <name type="scientific">Gelidibacter pelagius</name>
    <dbReference type="NCBI Taxonomy" id="2819985"/>
    <lineage>
        <taxon>Bacteria</taxon>
        <taxon>Pseudomonadati</taxon>
        <taxon>Bacteroidota</taxon>
        <taxon>Flavobacteriia</taxon>
        <taxon>Flavobacteriales</taxon>
        <taxon>Flavobacteriaceae</taxon>
        <taxon>Gelidibacter</taxon>
    </lineage>
</organism>
<sequence>MQLINTEHSFSFYNKLLSAKEPDNEFDINQFTGSKGSGSNLNQTQFRYLRKGL</sequence>